<evidence type="ECO:0000313" key="1">
    <source>
        <dbReference type="EMBL" id="EHN10468.1"/>
    </source>
</evidence>
<dbReference type="AlphaFoldDB" id="H0E793"/>
<protein>
    <recommendedName>
        <fullName evidence="3">Cardiolipin synthase N-terminal domain-containing protein</fullName>
    </recommendedName>
</protein>
<gene>
    <name evidence="1" type="ORF">PAI11_26950</name>
</gene>
<dbReference type="EMBL" id="AGUD01000220">
    <property type="protein sequence ID" value="EHN10468.1"/>
    <property type="molecule type" value="Genomic_DNA"/>
</dbReference>
<organism evidence="1 2">
    <name type="scientific">Patulibacter medicamentivorans</name>
    <dbReference type="NCBI Taxonomy" id="1097667"/>
    <lineage>
        <taxon>Bacteria</taxon>
        <taxon>Bacillati</taxon>
        <taxon>Actinomycetota</taxon>
        <taxon>Thermoleophilia</taxon>
        <taxon>Solirubrobacterales</taxon>
        <taxon>Patulibacteraceae</taxon>
        <taxon>Patulibacter</taxon>
    </lineage>
</organism>
<name>H0E793_9ACTN</name>
<dbReference type="Proteomes" id="UP000005143">
    <property type="component" value="Unassembled WGS sequence"/>
</dbReference>
<evidence type="ECO:0008006" key="3">
    <source>
        <dbReference type="Google" id="ProtNLM"/>
    </source>
</evidence>
<evidence type="ECO:0000313" key="2">
    <source>
        <dbReference type="Proteomes" id="UP000005143"/>
    </source>
</evidence>
<accession>H0E793</accession>
<sequence length="70" mass="8116">MASSRPIPPALRVPLALLAVLQLTLFVLARRDLRRRPDDQIRGSRRWWRRATFLNTVGPAAYFAFGRRRA</sequence>
<reference evidence="1 2" key="1">
    <citation type="journal article" date="2013" name="Biodegradation">
        <title>Quantitative proteomic analysis of ibuprofen-degrading Patulibacter sp. strain I11.</title>
        <authorList>
            <person name="Almeida B."/>
            <person name="Kjeldal H."/>
            <person name="Lolas I."/>
            <person name="Knudsen A.D."/>
            <person name="Carvalho G."/>
            <person name="Nielsen K.L."/>
            <person name="Barreto Crespo M.T."/>
            <person name="Stensballe A."/>
            <person name="Nielsen J.L."/>
        </authorList>
    </citation>
    <scope>NUCLEOTIDE SEQUENCE [LARGE SCALE GENOMIC DNA]</scope>
    <source>
        <strain evidence="1 2">I11</strain>
    </source>
</reference>
<dbReference type="RefSeq" id="WP_007576046.1">
    <property type="nucleotide sequence ID" value="NZ_AGUD01000220.1"/>
</dbReference>
<proteinExistence type="predicted"/>
<keyword evidence="2" id="KW-1185">Reference proteome</keyword>
<comment type="caution">
    <text evidence="1">The sequence shown here is derived from an EMBL/GenBank/DDBJ whole genome shotgun (WGS) entry which is preliminary data.</text>
</comment>